<keyword evidence="2" id="KW-1185">Reference proteome</keyword>
<sequence length="99" mass="11054">MNSQAEIHLIESRLQTAGRVESAATGHNEEAAGSIWLPLLKALESFLDVGDAIKRRRTANRIYRDLGNQRISSNRAADELKALNKRQQGGWLLERVSKS</sequence>
<evidence type="ECO:0000313" key="1">
    <source>
        <dbReference type="EMBL" id="MBA4500939.1"/>
    </source>
</evidence>
<protein>
    <submittedName>
        <fullName evidence="1">Uncharacterized protein</fullName>
    </submittedName>
</protein>
<gene>
    <name evidence="1" type="ORF">H1S06_00960</name>
</gene>
<proteinExistence type="predicted"/>
<dbReference type="Proteomes" id="UP000538931">
    <property type="component" value="Unassembled WGS sequence"/>
</dbReference>
<dbReference type="RefSeq" id="WP_181736409.1">
    <property type="nucleotide sequence ID" value="NZ_JACEMT010000030.1"/>
</dbReference>
<dbReference type="EMBL" id="JACEMT010000030">
    <property type="protein sequence ID" value="MBA4500939.1"/>
    <property type="molecule type" value="Genomic_DNA"/>
</dbReference>
<accession>A0A7W2AB16</accession>
<evidence type="ECO:0000313" key="2">
    <source>
        <dbReference type="Proteomes" id="UP000538931"/>
    </source>
</evidence>
<name>A0A7W2AB16_9GAMM</name>
<reference evidence="1 2" key="1">
    <citation type="submission" date="2020-07" db="EMBL/GenBank/DDBJ databases">
        <title>Bacterium isolated from marien macroalgae.</title>
        <authorList>
            <person name="Zhu K."/>
            <person name="Lu D."/>
            <person name="Du Z."/>
        </authorList>
    </citation>
    <scope>NUCLEOTIDE SEQUENCE [LARGE SCALE GENOMIC DNA]</scope>
    <source>
        <strain evidence="1 2">3-1745</strain>
    </source>
</reference>
<dbReference type="AlphaFoldDB" id="A0A7W2AB16"/>
<organism evidence="1 2">
    <name type="scientific">Marinobacterium marinum</name>
    <dbReference type="NCBI Taxonomy" id="2756129"/>
    <lineage>
        <taxon>Bacteria</taxon>
        <taxon>Pseudomonadati</taxon>
        <taxon>Pseudomonadota</taxon>
        <taxon>Gammaproteobacteria</taxon>
        <taxon>Oceanospirillales</taxon>
        <taxon>Oceanospirillaceae</taxon>
        <taxon>Marinobacterium</taxon>
    </lineage>
</organism>
<comment type="caution">
    <text evidence="1">The sequence shown here is derived from an EMBL/GenBank/DDBJ whole genome shotgun (WGS) entry which is preliminary data.</text>
</comment>